<organism evidence="2 3">
    <name type="scientific">Aureispira anguillae</name>
    <dbReference type="NCBI Taxonomy" id="2864201"/>
    <lineage>
        <taxon>Bacteria</taxon>
        <taxon>Pseudomonadati</taxon>
        <taxon>Bacteroidota</taxon>
        <taxon>Saprospiria</taxon>
        <taxon>Saprospirales</taxon>
        <taxon>Saprospiraceae</taxon>
        <taxon>Aureispira</taxon>
    </lineage>
</organism>
<dbReference type="AlphaFoldDB" id="A0A916DT21"/>
<dbReference type="InterPro" id="IPR037135">
    <property type="entry name" value="DUF1653-like_dom_sf"/>
</dbReference>
<accession>A0A916DT21</accession>
<dbReference type="EMBL" id="AP026867">
    <property type="protein sequence ID" value="BDS11442.1"/>
    <property type="molecule type" value="Genomic_DNA"/>
</dbReference>
<keyword evidence="3" id="KW-1185">Reference proteome</keyword>
<evidence type="ECO:0000313" key="2">
    <source>
        <dbReference type="EMBL" id="BDS11442.1"/>
    </source>
</evidence>
<dbReference type="RefSeq" id="WP_264792622.1">
    <property type="nucleotide sequence ID" value="NZ_AP026867.1"/>
</dbReference>
<sequence length="75" mass="9095">MKHPIQLKTGKYQHYKGKYYKVISTARHSETLETFVVYQQLYGNFSLWIRPYDMFVEQLLIDGKTIQRFKFIAEE</sequence>
<dbReference type="KEGG" id="aup:AsAng_0021560"/>
<gene>
    <name evidence="2" type="ORF">AsAng_0021560</name>
</gene>
<dbReference type="InterPro" id="IPR023387">
    <property type="entry name" value="DUF1653-like_dom"/>
</dbReference>
<dbReference type="Gene3D" id="2.30.30.320">
    <property type="entry name" value="DUF1653-like domain"/>
    <property type="match status" value="1"/>
</dbReference>
<protein>
    <submittedName>
        <fullName evidence="2">DUF1653 domain-containing protein</fullName>
    </submittedName>
</protein>
<dbReference type="Proteomes" id="UP001060919">
    <property type="component" value="Chromosome"/>
</dbReference>
<proteinExistence type="predicted"/>
<dbReference type="Pfam" id="PF07866">
    <property type="entry name" value="DUF1653"/>
    <property type="match status" value="1"/>
</dbReference>
<reference evidence="2" key="1">
    <citation type="submission" date="2022-09" db="EMBL/GenBank/DDBJ databases">
        <title>Aureispira anguillicida sp. nov., isolated from Leptocephalus of Japanese eel Anguilla japonica.</title>
        <authorList>
            <person name="Yuasa K."/>
            <person name="Mekata T."/>
            <person name="Ikunari K."/>
        </authorList>
    </citation>
    <scope>NUCLEOTIDE SEQUENCE</scope>
    <source>
        <strain evidence="2">EL160426</strain>
    </source>
</reference>
<evidence type="ECO:0000259" key="1">
    <source>
        <dbReference type="Pfam" id="PF07866"/>
    </source>
</evidence>
<evidence type="ECO:0000313" key="3">
    <source>
        <dbReference type="Proteomes" id="UP001060919"/>
    </source>
</evidence>
<feature type="domain" description="DUF1653" evidence="1">
    <location>
        <begin position="10"/>
        <end position="70"/>
    </location>
</feature>
<name>A0A916DT21_9BACT</name>